<evidence type="ECO:0000256" key="2">
    <source>
        <dbReference type="SAM" id="MobiDB-lite"/>
    </source>
</evidence>
<protein>
    <recommendedName>
        <fullName evidence="1">UPF0229 protein D4Z93_08455</fullName>
    </recommendedName>
</protein>
<dbReference type="PANTHER" id="PTHR30510">
    <property type="entry name" value="UPF0229 PROTEIN YEAH"/>
    <property type="match status" value="1"/>
</dbReference>
<feature type="compositionally biased region" description="Basic and acidic residues" evidence="2">
    <location>
        <begin position="92"/>
        <end position="103"/>
    </location>
</feature>
<dbReference type="SUPFAM" id="SSF53300">
    <property type="entry name" value="vWA-like"/>
    <property type="match status" value="1"/>
</dbReference>
<evidence type="ECO:0000313" key="3">
    <source>
        <dbReference type="EMBL" id="AYD40557.1"/>
    </source>
</evidence>
<feature type="region of interest" description="Disordered" evidence="2">
    <location>
        <begin position="77"/>
        <end position="105"/>
    </location>
</feature>
<evidence type="ECO:0000256" key="1">
    <source>
        <dbReference type="HAMAP-Rule" id="MF_01232"/>
    </source>
</evidence>
<proteinExistence type="inferred from homology"/>
<dbReference type="KEGG" id="cfer:D4Z93_08455"/>
<evidence type="ECO:0000313" key="4">
    <source>
        <dbReference type="Proteomes" id="UP000266301"/>
    </source>
</evidence>
<comment type="similarity">
    <text evidence="1">Belongs to the UPF0229 family.</text>
</comment>
<dbReference type="InterPro" id="IPR014230">
    <property type="entry name" value="Spore_YhbH"/>
</dbReference>
<sequence length="407" mass="47202">MAIFREFTPIDHDRAVEDRRRNRQLVEDSIKKNLVDILSEESIVGQTDRNKKIKIPIKGLKEYKFIYGKNVPGVGSGNGTEKRGDVIGTSKDGNKKEGSRAGNEEGEDIYETEVTIDEIMEYIFEDLNLPNLSKKKYSEIVFESSRKKCGYQKKGIPPRLAKKRTVVEKLKRKQGMKRALSKDSDLYNVDQKLEKRYKLEDGKLSGRFPFKEDDLRYYRVKPVLKKEYNAVVICIMDTSASMDPTKKYLARSFYLMLYHFIRMKYSTVEIEFIAHSTIAKIVTEDEFFHKVESGGTYISSGYNKALEMIREKYNPSIWNIYAFHVSDGDNWSEDNDRAVKSANKLCDVCNLFGYAEIMAYGYTSAIKKRYSNEVKRNNFVPVSIKKKEDMWNALKEMLTVDIKNDTE</sequence>
<reference evidence="3 4" key="1">
    <citation type="journal article" date="2019" name="Int. J. Syst. Evol. Microbiol.">
        <title>Clostridium fermenticellae sp. nov., isolated from the mud in a fermentation cellar for the production of the Chinese liquor, baijiu.</title>
        <authorList>
            <person name="Xu P.X."/>
            <person name="Chai L.J."/>
            <person name="Qiu T."/>
            <person name="Zhang X.J."/>
            <person name="Lu Z.M."/>
            <person name="Xiao C."/>
            <person name="Wang S.T."/>
            <person name="Shen C.H."/>
            <person name="Shi J.S."/>
            <person name="Xu Z.H."/>
        </authorList>
    </citation>
    <scope>NUCLEOTIDE SEQUENCE [LARGE SCALE GENOMIC DNA]</scope>
    <source>
        <strain evidence="3 4">JN500901</strain>
    </source>
</reference>
<accession>A0A386H4A0</accession>
<dbReference type="HAMAP" id="MF_01232">
    <property type="entry name" value="UPF0229"/>
    <property type="match status" value="1"/>
</dbReference>
<dbReference type="AlphaFoldDB" id="A0A386H4A0"/>
<dbReference type="InterPro" id="IPR006698">
    <property type="entry name" value="UPF0229"/>
</dbReference>
<dbReference type="PANTHER" id="PTHR30510:SF2">
    <property type="entry name" value="UPF0229 PROTEIN YEAH"/>
    <property type="match status" value="1"/>
</dbReference>
<gene>
    <name evidence="3" type="primary">yhbH</name>
    <name evidence="3" type="ORF">D4Z93_08455</name>
</gene>
<dbReference type="OrthoDB" id="9788289at2"/>
<name>A0A386H4A0_9CLOT</name>
<organism evidence="3 4">
    <name type="scientific">Clostridium fermenticellae</name>
    <dbReference type="NCBI Taxonomy" id="2068654"/>
    <lineage>
        <taxon>Bacteria</taxon>
        <taxon>Bacillati</taxon>
        <taxon>Bacillota</taxon>
        <taxon>Clostridia</taxon>
        <taxon>Eubacteriales</taxon>
        <taxon>Clostridiaceae</taxon>
        <taxon>Clostridium</taxon>
    </lineage>
</organism>
<dbReference type="EMBL" id="CP032416">
    <property type="protein sequence ID" value="AYD40557.1"/>
    <property type="molecule type" value="Genomic_DNA"/>
</dbReference>
<keyword evidence="4" id="KW-1185">Reference proteome</keyword>
<dbReference type="InterPro" id="IPR036465">
    <property type="entry name" value="vWFA_dom_sf"/>
</dbReference>
<dbReference type="Gene3D" id="3.40.50.410">
    <property type="entry name" value="von Willebrand factor, type A domain"/>
    <property type="match status" value="1"/>
</dbReference>
<dbReference type="Pfam" id="PF04285">
    <property type="entry name" value="DUF444"/>
    <property type="match status" value="1"/>
</dbReference>
<dbReference type="NCBIfam" id="TIGR02877">
    <property type="entry name" value="spore_yhbH"/>
    <property type="match status" value="1"/>
</dbReference>
<dbReference type="RefSeq" id="WP_119972480.1">
    <property type="nucleotide sequence ID" value="NZ_CP032416.1"/>
</dbReference>
<dbReference type="Proteomes" id="UP000266301">
    <property type="component" value="Chromosome"/>
</dbReference>